<protein>
    <recommendedName>
        <fullName evidence="5">DUF4124 domain-containing protein</fullName>
    </recommendedName>
</protein>
<feature type="compositionally biased region" description="Acidic residues" evidence="1">
    <location>
        <begin position="175"/>
        <end position="187"/>
    </location>
</feature>
<proteinExistence type="predicted"/>
<accession>A0A4V4U8A9</accession>
<comment type="caution">
    <text evidence="3">The sequence shown here is derived from an EMBL/GenBank/DDBJ whole genome shotgun (WGS) entry which is preliminary data.</text>
</comment>
<feature type="chain" id="PRO_5020441320" description="DUF4124 domain-containing protein" evidence="2">
    <location>
        <begin position="19"/>
        <end position="198"/>
    </location>
</feature>
<dbReference type="Proteomes" id="UP000309389">
    <property type="component" value="Unassembled WGS sequence"/>
</dbReference>
<evidence type="ECO:0000313" key="4">
    <source>
        <dbReference type="Proteomes" id="UP000309389"/>
    </source>
</evidence>
<keyword evidence="4" id="KW-1185">Reference proteome</keyword>
<feature type="region of interest" description="Disordered" evidence="1">
    <location>
        <begin position="165"/>
        <end position="198"/>
    </location>
</feature>
<dbReference type="OrthoDB" id="7391233at2"/>
<gene>
    <name evidence="3" type="ORF">E5222_15855</name>
</gene>
<dbReference type="RefSeq" id="WP_136694762.1">
    <property type="nucleotide sequence ID" value="NZ_SSHH01000004.1"/>
</dbReference>
<reference evidence="3 4" key="1">
    <citation type="submission" date="2019-04" db="EMBL/GenBank/DDBJ databases">
        <title>Altererythrobacter aquimixticola sp. nov., isolated from sediment of junction between the ocean and a freshwater spring.</title>
        <authorList>
            <person name="Yoon J.-H."/>
        </authorList>
    </citation>
    <scope>NUCLEOTIDE SEQUENCE [LARGE SCALE GENOMIC DNA]</scope>
    <source>
        <strain evidence="3 4">SSKS-13</strain>
    </source>
</reference>
<evidence type="ECO:0008006" key="5">
    <source>
        <dbReference type="Google" id="ProtNLM"/>
    </source>
</evidence>
<feature type="signal peptide" evidence="2">
    <location>
        <begin position="1"/>
        <end position="18"/>
    </location>
</feature>
<dbReference type="AlphaFoldDB" id="A0A4V4U8A9"/>
<evidence type="ECO:0000256" key="1">
    <source>
        <dbReference type="SAM" id="MobiDB-lite"/>
    </source>
</evidence>
<dbReference type="EMBL" id="SSHH01000004">
    <property type="protein sequence ID" value="TIX49187.1"/>
    <property type="molecule type" value="Genomic_DNA"/>
</dbReference>
<sequence length="198" mass="21797">MNRLYALCASTMIGAAMAASPAAAQEENNERVMMVQIPQGGECPTSPDDDTIVVCEEIEDPYRIPSELRQSNDPANRSWSDRARDLETVGRFGPGSCTNIGGGSELGCSIQEIEEAVAERENAPERRYSILIEEARRERLETIEGEAARTQARVEELERAYLERLEAERDAPLPGEEEPLPEVEGVDADAVSQDPNSF</sequence>
<evidence type="ECO:0000313" key="3">
    <source>
        <dbReference type="EMBL" id="TIX49187.1"/>
    </source>
</evidence>
<organism evidence="3 4">
    <name type="scientific">Alteraurantiacibacter aquimixticola</name>
    <dbReference type="NCBI Taxonomy" id="2489173"/>
    <lineage>
        <taxon>Bacteria</taxon>
        <taxon>Pseudomonadati</taxon>
        <taxon>Pseudomonadota</taxon>
        <taxon>Alphaproteobacteria</taxon>
        <taxon>Sphingomonadales</taxon>
        <taxon>Erythrobacteraceae</taxon>
        <taxon>Alteraurantiacibacter</taxon>
    </lineage>
</organism>
<evidence type="ECO:0000256" key="2">
    <source>
        <dbReference type="SAM" id="SignalP"/>
    </source>
</evidence>
<keyword evidence="2" id="KW-0732">Signal</keyword>
<name>A0A4V4U8A9_9SPHN</name>